<evidence type="ECO:0000256" key="10">
    <source>
        <dbReference type="SAM" id="Phobius"/>
    </source>
</evidence>
<evidence type="ECO:0000313" key="12">
    <source>
        <dbReference type="RefSeq" id="XP_024892180.1"/>
    </source>
</evidence>
<feature type="transmembrane region" description="Helical" evidence="10">
    <location>
        <begin position="6"/>
        <end position="23"/>
    </location>
</feature>
<feature type="transmembrane region" description="Helical" evidence="10">
    <location>
        <begin position="181"/>
        <end position="198"/>
    </location>
</feature>
<evidence type="ECO:0000256" key="1">
    <source>
        <dbReference type="ARBA" id="ARBA00004651"/>
    </source>
</evidence>
<comment type="subcellular location">
    <subcellularLocation>
        <location evidence="1">Cell membrane</location>
        <topology evidence="1">Multi-pass membrane protein</topology>
    </subcellularLocation>
</comment>
<dbReference type="GO" id="GO:0007165">
    <property type="term" value="P:signal transduction"/>
    <property type="evidence" value="ECO:0007669"/>
    <property type="project" value="UniProtKB-KW"/>
</dbReference>
<dbReference type="GeneID" id="112467692"/>
<evidence type="ECO:0000256" key="6">
    <source>
        <dbReference type="ARBA" id="ARBA00022989"/>
    </source>
</evidence>
<dbReference type="OrthoDB" id="7539170at2759"/>
<evidence type="ECO:0000256" key="4">
    <source>
        <dbReference type="ARBA" id="ARBA00022692"/>
    </source>
</evidence>
<dbReference type="AlphaFoldDB" id="A0A6J1RH86"/>
<keyword evidence="2" id="KW-1003">Cell membrane</keyword>
<dbReference type="InterPro" id="IPR004117">
    <property type="entry name" value="7tm6_olfct_rcpt"/>
</dbReference>
<keyword evidence="6 10" id="KW-1133">Transmembrane helix</keyword>
<dbReference type="Proteomes" id="UP000504618">
    <property type="component" value="Unplaced"/>
</dbReference>
<dbReference type="RefSeq" id="XP_024892180.1">
    <property type="nucleotide sequence ID" value="XM_025036412.1"/>
</dbReference>
<feature type="transmembrane region" description="Helical" evidence="10">
    <location>
        <begin position="407"/>
        <end position="426"/>
    </location>
</feature>
<feature type="transmembrane region" description="Helical" evidence="10">
    <location>
        <begin position="376"/>
        <end position="395"/>
    </location>
</feature>
<keyword evidence="8" id="KW-0675">Receptor</keyword>
<evidence type="ECO:0000256" key="3">
    <source>
        <dbReference type="ARBA" id="ARBA00022606"/>
    </source>
</evidence>
<dbReference type="GO" id="GO:0005549">
    <property type="term" value="F:odorant binding"/>
    <property type="evidence" value="ECO:0007669"/>
    <property type="project" value="InterPro"/>
</dbReference>
<dbReference type="PANTHER" id="PTHR21137:SF35">
    <property type="entry name" value="ODORANT RECEPTOR 19A-RELATED"/>
    <property type="match status" value="1"/>
</dbReference>
<evidence type="ECO:0000256" key="7">
    <source>
        <dbReference type="ARBA" id="ARBA00023136"/>
    </source>
</evidence>
<feature type="transmembrane region" description="Helical" evidence="10">
    <location>
        <begin position="233"/>
        <end position="252"/>
    </location>
</feature>
<feature type="transmembrane region" description="Helical" evidence="10">
    <location>
        <begin position="149"/>
        <end position="169"/>
    </location>
</feature>
<keyword evidence="5" id="KW-0552">Olfaction</keyword>
<reference evidence="12" key="1">
    <citation type="submission" date="2025-08" db="UniProtKB">
        <authorList>
            <consortium name="RefSeq"/>
        </authorList>
    </citation>
    <scope>IDENTIFICATION</scope>
    <source>
        <tissue evidence="12">Whole body</tissue>
    </source>
</reference>
<dbReference type="PANTHER" id="PTHR21137">
    <property type="entry name" value="ODORANT RECEPTOR"/>
    <property type="match status" value="1"/>
</dbReference>
<evidence type="ECO:0000256" key="2">
    <source>
        <dbReference type="ARBA" id="ARBA00022475"/>
    </source>
</evidence>
<feature type="transmembrane region" description="Helical" evidence="10">
    <location>
        <begin position="300"/>
        <end position="322"/>
    </location>
</feature>
<sequence length="502" mass="57735">MSIAYAIIYISLAFNIFIFCYIGEVVTEQCKQVGETAYMTNWYRLPHKTARDLILIISRSSNVIKLTAGKLVHLSIATFGDVSIQSCIYFFRTGRLCETIMSDPKRVTDNENINDYNIQFNRWSLISLGAWPQISAPNRMKKLAVLMQIFIYWTAMTIVMIPFMLYMLFEKKDFKTKLKNLIPLINRIMGSINYWILLSRNKDIKRCIQHMEADWKLIQRNVDREVMMQYAKIGRFITTLFAMFIHSSTYIFNVVKAMETTTVIVDNKTITIHPLTCPAYSKILDVRPSPAYEIMRGVQFFLAFVIASSTATVCGLAAVFAMHACGQLNVMHTWLNELAEEKKNHLANKKLAAVVKHHWRVLGFVQQIESIMHKACLGEVMGCTICMCLFGYYIIMTWNAFNLVKIFSYFFGYITMSFNIFVFCYIGEILTEECKKVGEIVYMTNWYKLPHKTALGLILIIMQSSHIIKITAGKLVTLSIATFGDIMKTSTAYMNILRTMAT</sequence>
<evidence type="ECO:0000256" key="9">
    <source>
        <dbReference type="ARBA" id="ARBA00023224"/>
    </source>
</evidence>
<accession>A0A6J1RH86</accession>
<keyword evidence="3" id="KW-0716">Sensory transduction</keyword>
<dbReference type="Pfam" id="PF02949">
    <property type="entry name" value="7tm_6"/>
    <property type="match status" value="2"/>
</dbReference>
<gene>
    <name evidence="12" type="primary">LOC112467692</name>
</gene>
<proteinExistence type="predicted"/>
<dbReference type="GO" id="GO:0004984">
    <property type="term" value="F:olfactory receptor activity"/>
    <property type="evidence" value="ECO:0007669"/>
    <property type="project" value="InterPro"/>
</dbReference>
<keyword evidence="9" id="KW-0807">Transducer</keyword>
<keyword evidence="4 10" id="KW-0812">Transmembrane</keyword>
<keyword evidence="11" id="KW-1185">Reference proteome</keyword>
<evidence type="ECO:0000256" key="8">
    <source>
        <dbReference type="ARBA" id="ARBA00023170"/>
    </source>
</evidence>
<dbReference type="GO" id="GO:0005886">
    <property type="term" value="C:plasma membrane"/>
    <property type="evidence" value="ECO:0007669"/>
    <property type="project" value="UniProtKB-SubCell"/>
</dbReference>
<protein>
    <submittedName>
        <fullName evidence="12">Odorant receptor 22c-like</fullName>
    </submittedName>
</protein>
<evidence type="ECO:0000256" key="5">
    <source>
        <dbReference type="ARBA" id="ARBA00022725"/>
    </source>
</evidence>
<keyword evidence="7 10" id="KW-0472">Membrane</keyword>
<organism evidence="11 12">
    <name type="scientific">Temnothorax curvispinosus</name>
    <dbReference type="NCBI Taxonomy" id="300111"/>
    <lineage>
        <taxon>Eukaryota</taxon>
        <taxon>Metazoa</taxon>
        <taxon>Ecdysozoa</taxon>
        <taxon>Arthropoda</taxon>
        <taxon>Hexapoda</taxon>
        <taxon>Insecta</taxon>
        <taxon>Pterygota</taxon>
        <taxon>Neoptera</taxon>
        <taxon>Endopterygota</taxon>
        <taxon>Hymenoptera</taxon>
        <taxon>Apocrita</taxon>
        <taxon>Aculeata</taxon>
        <taxon>Formicoidea</taxon>
        <taxon>Formicidae</taxon>
        <taxon>Myrmicinae</taxon>
        <taxon>Temnothorax</taxon>
    </lineage>
</organism>
<name>A0A6J1RH86_9HYME</name>
<evidence type="ECO:0000313" key="11">
    <source>
        <dbReference type="Proteomes" id="UP000504618"/>
    </source>
</evidence>